<organism evidence="11 12">
    <name type="scientific">Trametes pubescens</name>
    <name type="common">White-rot fungus</name>
    <dbReference type="NCBI Taxonomy" id="154538"/>
    <lineage>
        <taxon>Eukaryota</taxon>
        <taxon>Fungi</taxon>
        <taxon>Dikarya</taxon>
        <taxon>Basidiomycota</taxon>
        <taxon>Agaricomycotina</taxon>
        <taxon>Agaricomycetes</taxon>
        <taxon>Polyporales</taxon>
        <taxon>Polyporaceae</taxon>
        <taxon>Trametes</taxon>
    </lineage>
</organism>
<keyword evidence="6 9" id="KW-1133">Transmembrane helix</keyword>
<accession>A0A1M2VIC7</accession>
<keyword evidence="3" id="KW-0813">Transport</keyword>
<evidence type="ECO:0000256" key="8">
    <source>
        <dbReference type="SAM" id="MobiDB-lite"/>
    </source>
</evidence>
<comment type="subcellular location">
    <subcellularLocation>
        <location evidence="1">Cell membrane</location>
        <topology evidence="1">Multi-pass membrane protein</topology>
    </subcellularLocation>
</comment>
<dbReference type="EMBL" id="MNAD01001192">
    <property type="protein sequence ID" value="OJT07319.1"/>
    <property type="molecule type" value="Genomic_DNA"/>
</dbReference>
<dbReference type="GO" id="GO:0000319">
    <property type="term" value="F:sulfite transmembrane transporter activity"/>
    <property type="evidence" value="ECO:0007669"/>
    <property type="project" value="TreeGrafter"/>
</dbReference>
<dbReference type="PANTHER" id="PTHR31686:SF3">
    <property type="entry name" value="ACID TRANSPORT PROTEIN, PUTATIVE (AFU_ORTHOLOGUE AFUA_4G09410)-RELATED"/>
    <property type="match status" value="1"/>
</dbReference>
<feature type="chain" id="PRO_5012657116" evidence="10">
    <location>
        <begin position="24"/>
        <end position="297"/>
    </location>
</feature>
<protein>
    <submittedName>
        <fullName evidence="11">Sulfite efflux pump SSU1</fullName>
    </submittedName>
</protein>
<keyword evidence="10" id="KW-0732">Signal</keyword>
<evidence type="ECO:0000313" key="11">
    <source>
        <dbReference type="EMBL" id="OJT07319.1"/>
    </source>
</evidence>
<proteinExistence type="inferred from homology"/>
<evidence type="ECO:0000313" key="12">
    <source>
        <dbReference type="Proteomes" id="UP000184267"/>
    </source>
</evidence>
<gene>
    <name evidence="11" type="ORF">TRAPUB_1822</name>
</gene>
<dbReference type="Gene3D" id="1.50.10.150">
    <property type="entry name" value="Voltage-dependent anion channel"/>
    <property type="match status" value="1"/>
</dbReference>
<evidence type="ECO:0000256" key="5">
    <source>
        <dbReference type="ARBA" id="ARBA00022692"/>
    </source>
</evidence>
<evidence type="ECO:0000256" key="2">
    <source>
        <dbReference type="ARBA" id="ARBA00008566"/>
    </source>
</evidence>
<feature type="transmembrane region" description="Helical" evidence="9">
    <location>
        <begin position="211"/>
        <end position="231"/>
    </location>
</feature>
<reference evidence="11 12" key="1">
    <citation type="submission" date="2016-10" db="EMBL/GenBank/DDBJ databases">
        <title>Genome sequence of the basidiomycete white-rot fungus Trametes pubescens.</title>
        <authorList>
            <person name="Makela M.R."/>
            <person name="Granchi Z."/>
            <person name="Peng M."/>
            <person name="De Vries R.P."/>
            <person name="Grigoriev I."/>
            <person name="Riley R."/>
            <person name="Hilden K."/>
        </authorList>
    </citation>
    <scope>NUCLEOTIDE SEQUENCE [LARGE SCALE GENOMIC DNA]</scope>
    <source>
        <strain evidence="11 12">FBCC735</strain>
    </source>
</reference>
<evidence type="ECO:0000256" key="3">
    <source>
        <dbReference type="ARBA" id="ARBA00022448"/>
    </source>
</evidence>
<keyword evidence="7 9" id="KW-0472">Membrane</keyword>
<name>A0A1M2VIC7_TRAPU</name>
<evidence type="ECO:0000256" key="9">
    <source>
        <dbReference type="SAM" id="Phobius"/>
    </source>
</evidence>
<dbReference type="Pfam" id="PF03595">
    <property type="entry name" value="SLAC1"/>
    <property type="match status" value="1"/>
</dbReference>
<feature type="compositionally biased region" description="Polar residues" evidence="8">
    <location>
        <begin position="268"/>
        <end position="289"/>
    </location>
</feature>
<evidence type="ECO:0000256" key="6">
    <source>
        <dbReference type="ARBA" id="ARBA00022989"/>
    </source>
</evidence>
<dbReference type="GO" id="GO:0005886">
    <property type="term" value="C:plasma membrane"/>
    <property type="evidence" value="ECO:0007669"/>
    <property type="project" value="UniProtKB-SubCell"/>
</dbReference>
<comment type="caution">
    <text evidence="11">The sequence shown here is derived from an EMBL/GenBank/DDBJ whole genome shotgun (WGS) entry which is preliminary data.</text>
</comment>
<keyword evidence="12" id="KW-1185">Reference proteome</keyword>
<keyword evidence="4" id="KW-1003">Cell membrane</keyword>
<dbReference type="PANTHER" id="PTHR31686">
    <property type="match status" value="1"/>
</dbReference>
<evidence type="ECO:0000256" key="10">
    <source>
        <dbReference type="SAM" id="SignalP"/>
    </source>
</evidence>
<feature type="signal peptide" evidence="10">
    <location>
        <begin position="1"/>
        <end position="23"/>
    </location>
</feature>
<evidence type="ECO:0000256" key="7">
    <source>
        <dbReference type="ARBA" id="ARBA00023136"/>
    </source>
</evidence>
<dbReference type="InterPro" id="IPR051629">
    <property type="entry name" value="Sulfite_efflux_TDT"/>
</dbReference>
<dbReference type="Proteomes" id="UP000184267">
    <property type="component" value="Unassembled WGS sequence"/>
</dbReference>
<feature type="region of interest" description="Disordered" evidence="8">
    <location>
        <begin position="268"/>
        <end position="297"/>
    </location>
</feature>
<keyword evidence="5 9" id="KW-0812">Transmembrane</keyword>
<dbReference type="AlphaFoldDB" id="A0A1M2VIC7"/>
<dbReference type="OrthoDB" id="1099at2759"/>
<evidence type="ECO:0000256" key="1">
    <source>
        <dbReference type="ARBA" id="ARBA00004651"/>
    </source>
</evidence>
<feature type="transmembrane region" description="Helical" evidence="9">
    <location>
        <begin position="120"/>
        <end position="148"/>
    </location>
</feature>
<dbReference type="InterPro" id="IPR004695">
    <property type="entry name" value="SLAC1/Mae1/Ssu1/TehA"/>
</dbReference>
<feature type="transmembrane region" description="Helical" evidence="9">
    <location>
        <begin position="33"/>
        <end position="56"/>
    </location>
</feature>
<evidence type="ECO:0000256" key="4">
    <source>
        <dbReference type="ARBA" id="ARBA00022475"/>
    </source>
</evidence>
<dbReference type="OMA" id="TICYILW"/>
<sequence length="297" mass="32534">MTAVWLLPVVTLIVISSTGGVVANALAAHSPHYALITLTVSLVLVSIGVGLAWMILTMYLLRLIVYGVPQNAEVLSVFMPLGPMGQGGYSILLLGQGFREVLPLTYGSSHVLHQENVADIVAVISLAAALVLWSLATMWMIYAVLAVIEVLQKTRFPFTQTFWGLIFPNVSLRMPFVGPRPRNVDRVPFTAQGVYANLTIQLYRTIDSPFFRVWGAIYALGTLLLWTMVFVRTLTLVRNGAIFYSPCLEDFDMARGIEKRRVDAQPTSHCVSSLNKNSSPMNSGTSSANGHYEVGAQ</sequence>
<comment type="similarity">
    <text evidence="2">Belongs to the tellurite-resistance/dicarboxylate transporter (TDT) family.</text>
</comment>
<dbReference type="InterPro" id="IPR038665">
    <property type="entry name" value="Voltage-dep_anion_channel_sf"/>
</dbReference>